<feature type="compositionally biased region" description="Polar residues" evidence="1">
    <location>
        <begin position="136"/>
        <end position="155"/>
    </location>
</feature>
<dbReference type="RefSeq" id="WP_048353401.1">
    <property type="nucleotide sequence ID" value="NZ_CP023481.1"/>
</dbReference>
<reference evidence="2 4" key="1">
    <citation type="journal article" date="2015" name="Int. J. Syst. Evol. Microbiol.">
        <title>Bacillus glycinifermentans sp. nov., isolated from fermented soybean paste.</title>
        <authorList>
            <person name="Kim S.J."/>
            <person name="Dunlap C.A."/>
            <person name="Kwon S.W."/>
            <person name="Rooney A.P."/>
        </authorList>
    </citation>
    <scope>NUCLEOTIDE SEQUENCE [LARGE SCALE GENOMIC DNA]</scope>
    <source>
        <strain evidence="2 4">GO-13</strain>
    </source>
</reference>
<evidence type="ECO:0000256" key="1">
    <source>
        <dbReference type="SAM" id="MobiDB-lite"/>
    </source>
</evidence>
<dbReference type="Proteomes" id="UP001341297">
    <property type="component" value="Unassembled WGS sequence"/>
</dbReference>
<sequence length="297" mass="32019">MKTLIINHLLDSINKELNGEWWATYLDLLFQLAEQRAQESEEASTEESELDLIDESLRPLIQDLHLIFDHMNNQILENNNRILQDIQTAAVQGMDRSALEQVIRSLPQVPETANALNINRGSLYPVSVSSPVNSNGNALGNNTGSSPTNTDLPNSFNGVNGNTLGNNTGSLSTNTNPPNSFNGVNGNTLGNNTGSLSKGSIPANSLNGANGNTLGNFTGSLPDSKAADALQNINQENFEASIESQPNVSETVNTMKNIDRNIAETLKESLPEDHTLPSPETINVLKEAQRNGENSES</sequence>
<accession>A0A0T6BMX0</accession>
<evidence type="ECO:0000313" key="4">
    <source>
        <dbReference type="Proteomes" id="UP000036168"/>
    </source>
</evidence>
<proteinExistence type="predicted"/>
<keyword evidence="5" id="KW-1185">Reference proteome</keyword>
<dbReference type="EMBL" id="JARRTL010000019">
    <property type="protein sequence ID" value="MEC0486565.1"/>
    <property type="molecule type" value="Genomic_DNA"/>
</dbReference>
<dbReference type="AlphaFoldDB" id="A0A0T6BMX0"/>
<dbReference type="OrthoDB" id="9938714at2"/>
<protein>
    <submittedName>
        <fullName evidence="2">Uncharacterized protein</fullName>
    </submittedName>
</protein>
<evidence type="ECO:0000313" key="3">
    <source>
        <dbReference type="EMBL" id="MEC0486565.1"/>
    </source>
</evidence>
<dbReference type="Proteomes" id="UP000036168">
    <property type="component" value="Unassembled WGS sequence"/>
</dbReference>
<reference evidence="3 5" key="3">
    <citation type="submission" date="2023-03" db="EMBL/GenBank/DDBJ databases">
        <title>Agriculturally important microbes genome sequencing.</title>
        <authorList>
            <person name="Dunlap C."/>
        </authorList>
    </citation>
    <scope>NUCLEOTIDE SEQUENCE [LARGE SCALE GENOMIC DNA]</scope>
    <source>
        <strain evidence="3 5">CBP-3203</strain>
    </source>
</reference>
<dbReference type="EMBL" id="LECW02000024">
    <property type="protein sequence ID" value="KRT92941.1"/>
    <property type="molecule type" value="Genomic_DNA"/>
</dbReference>
<evidence type="ECO:0000313" key="5">
    <source>
        <dbReference type="Proteomes" id="UP001341297"/>
    </source>
</evidence>
<comment type="caution">
    <text evidence="2">The sequence shown here is derived from an EMBL/GenBank/DDBJ whole genome shotgun (WGS) entry which is preliminary data.</text>
</comment>
<evidence type="ECO:0000313" key="2">
    <source>
        <dbReference type="EMBL" id="KRT92941.1"/>
    </source>
</evidence>
<reference evidence="2" key="2">
    <citation type="submission" date="2015-10" db="EMBL/GenBank/DDBJ databases">
        <authorList>
            <person name="Gilbert D.G."/>
        </authorList>
    </citation>
    <scope>NUCLEOTIDE SEQUENCE</scope>
    <source>
        <strain evidence="2">GO-13</strain>
    </source>
</reference>
<name>A0A0T6BMX0_9BACI</name>
<gene>
    <name evidence="2" type="ORF">AB447_220605</name>
    <name evidence="3" type="ORF">P8828_17400</name>
</gene>
<feature type="region of interest" description="Disordered" evidence="1">
    <location>
        <begin position="133"/>
        <end position="204"/>
    </location>
</feature>
<feature type="region of interest" description="Disordered" evidence="1">
    <location>
        <begin position="271"/>
        <end position="297"/>
    </location>
</feature>
<organism evidence="2 4">
    <name type="scientific">Bacillus glycinifermentans</name>
    <dbReference type="NCBI Taxonomy" id="1664069"/>
    <lineage>
        <taxon>Bacteria</taxon>
        <taxon>Bacillati</taxon>
        <taxon>Bacillota</taxon>
        <taxon>Bacilli</taxon>
        <taxon>Bacillales</taxon>
        <taxon>Bacillaceae</taxon>
        <taxon>Bacillus</taxon>
    </lineage>
</organism>
<feature type="compositionally biased region" description="Low complexity" evidence="1">
    <location>
        <begin position="156"/>
        <end position="197"/>
    </location>
</feature>